<dbReference type="InterPro" id="IPR056143">
    <property type="entry name" value="DUF7726"/>
</dbReference>
<dbReference type="RefSeq" id="XP_043043865.1">
    <property type="nucleotide sequence ID" value="XM_043176702.1"/>
</dbReference>
<dbReference type="AlphaFoldDB" id="A0A9P8AWI2"/>
<dbReference type="EMBL" id="MU250526">
    <property type="protein sequence ID" value="KAG7450365.1"/>
    <property type="molecule type" value="Genomic_DNA"/>
</dbReference>
<dbReference type="Pfam" id="PF24852">
    <property type="entry name" value="DUF7726"/>
    <property type="match status" value="1"/>
</dbReference>
<accession>A0A9P8AWI2</accession>
<feature type="region of interest" description="Disordered" evidence="1">
    <location>
        <begin position="15"/>
        <end position="55"/>
    </location>
</feature>
<protein>
    <recommendedName>
        <fullName evidence="2">DUF7726 domain-containing protein</fullName>
    </recommendedName>
</protein>
<evidence type="ECO:0000313" key="3">
    <source>
        <dbReference type="EMBL" id="KAG7450365.1"/>
    </source>
</evidence>
<sequence length="183" mass="20279">MGPKRKSDAIELEGFQSDASSVKENDATYESVSKKGRTSEASERASSSSKGKDKAKNSKELVRRLWRVFWSSPARLASFLLSDDCAEIRRKIAGDVGVTQWLKDIGGINSNSYSRFNVFSTVKEKGKTGGASNGTYYAACVYFEKVCIAEGKKKTPARIRHEAELPRGYPLERSRGVWVIIGR</sequence>
<name>A0A9P8AWI2_9AGAR</name>
<evidence type="ECO:0000313" key="4">
    <source>
        <dbReference type="Proteomes" id="UP000812287"/>
    </source>
</evidence>
<dbReference type="GeneID" id="66098989"/>
<gene>
    <name evidence="3" type="ORF">BT62DRAFT_1001201</name>
</gene>
<dbReference type="Proteomes" id="UP000812287">
    <property type="component" value="Unassembled WGS sequence"/>
</dbReference>
<evidence type="ECO:0000259" key="2">
    <source>
        <dbReference type="Pfam" id="PF24852"/>
    </source>
</evidence>
<keyword evidence="4" id="KW-1185">Reference proteome</keyword>
<comment type="caution">
    <text evidence="3">The sequence shown here is derived from an EMBL/GenBank/DDBJ whole genome shotgun (WGS) entry which is preliminary data.</text>
</comment>
<dbReference type="OrthoDB" id="2592504at2759"/>
<dbReference type="PANTHER" id="PTHR42339">
    <property type="entry name" value="HISTONE H1"/>
    <property type="match status" value="1"/>
</dbReference>
<feature type="domain" description="DUF7726" evidence="2">
    <location>
        <begin position="82"/>
        <end position="153"/>
    </location>
</feature>
<dbReference type="PANTHER" id="PTHR42339:SF1">
    <property type="entry name" value="HISTONE H1"/>
    <property type="match status" value="1"/>
</dbReference>
<reference evidence="3" key="1">
    <citation type="submission" date="2020-11" db="EMBL/GenBank/DDBJ databases">
        <title>Adaptations for nitrogen fixation in a non-lichenized fungal sporocarp promotes dispersal by wood-feeding termites.</title>
        <authorList>
            <consortium name="DOE Joint Genome Institute"/>
            <person name="Koch R.A."/>
            <person name="Yoon G."/>
            <person name="Arayal U."/>
            <person name="Lail K."/>
            <person name="Amirebrahimi M."/>
            <person name="Labutti K."/>
            <person name="Lipzen A."/>
            <person name="Riley R."/>
            <person name="Barry K."/>
            <person name="Henrissat B."/>
            <person name="Grigoriev I.V."/>
            <person name="Herr J.R."/>
            <person name="Aime M.C."/>
        </authorList>
    </citation>
    <scope>NUCLEOTIDE SEQUENCE</scope>
    <source>
        <strain evidence="3">MCA 3950</strain>
    </source>
</reference>
<evidence type="ECO:0000256" key="1">
    <source>
        <dbReference type="SAM" id="MobiDB-lite"/>
    </source>
</evidence>
<proteinExistence type="predicted"/>
<organism evidence="3 4">
    <name type="scientific">Guyanagaster necrorhizus</name>
    <dbReference type="NCBI Taxonomy" id="856835"/>
    <lineage>
        <taxon>Eukaryota</taxon>
        <taxon>Fungi</taxon>
        <taxon>Dikarya</taxon>
        <taxon>Basidiomycota</taxon>
        <taxon>Agaricomycotina</taxon>
        <taxon>Agaricomycetes</taxon>
        <taxon>Agaricomycetidae</taxon>
        <taxon>Agaricales</taxon>
        <taxon>Marasmiineae</taxon>
        <taxon>Physalacriaceae</taxon>
        <taxon>Guyanagaster</taxon>
    </lineage>
</organism>